<keyword evidence="5" id="KW-1185">Reference proteome</keyword>
<name>A0ABP9RMU8_9ACTN</name>
<sequence>MGPAPRTVVRMEIRLASFDDIPAVVALSSGLFAEDGGLRDAYLDVGWPAREGHRYYRAVLTTHGAACWIAVEDGRTIGYLVARVNGPYPTRPIKVAELENVFVEPDARDKGVGTGLVLTFARWAASQGARRMSVTAYAANERAIAFYRRHGFEPKSLSLESAVEPGQAADPVAP</sequence>
<dbReference type="InterPro" id="IPR016181">
    <property type="entry name" value="Acyl_CoA_acyltransferase"/>
</dbReference>
<proteinExistence type="predicted"/>
<dbReference type="EMBL" id="BAABJQ010000004">
    <property type="protein sequence ID" value="GAA5181695.1"/>
    <property type="molecule type" value="Genomic_DNA"/>
</dbReference>
<dbReference type="CDD" id="cd04301">
    <property type="entry name" value="NAT_SF"/>
    <property type="match status" value="1"/>
</dbReference>
<accession>A0ABP9RMU8</accession>
<comment type="caution">
    <text evidence="4">The sequence shown here is derived from an EMBL/GenBank/DDBJ whole genome shotgun (WGS) entry which is preliminary data.</text>
</comment>
<dbReference type="Gene3D" id="3.40.630.30">
    <property type="match status" value="1"/>
</dbReference>
<evidence type="ECO:0000313" key="4">
    <source>
        <dbReference type="EMBL" id="GAA5181695.1"/>
    </source>
</evidence>
<dbReference type="InterPro" id="IPR050832">
    <property type="entry name" value="Bact_Acetyltransf"/>
</dbReference>
<evidence type="ECO:0000256" key="1">
    <source>
        <dbReference type="ARBA" id="ARBA00022679"/>
    </source>
</evidence>
<evidence type="ECO:0000313" key="5">
    <source>
        <dbReference type="Proteomes" id="UP001501570"/>
    </source>
</evidence>
<evidence type="ECO:0000259" key="3">
    <source>
        <dbReference type="PROSITE" id="PS51186"/>
    </source>
</evidence>
<gene>
    <name evidence="4" type="ORF">GCM10023322_16970</name>
</gene>
<dbReference type="PROSITE" id="PS51186">
    <property type="entry name" value="GNAT"/>
    <property type="match status" value="1"/>
</dbReference>
<dbReference type="InterPro" id="IPR000182">
    <property type="entry name" value="GNAT_dom"/>
</dbReference>
<dbReference type="Pfam" id="PF00583">
    <property type="entry name" value="Acetyltransf_1"/>
    <property type="match status" value="1"/>
</dbReference>
<dbReference type="Proteomes" id="UP001501570">
    <property type="component" value="Unassembled WGS sequence"/>
</dbReference>
<dbReference type="PANTHER" id="PTHR43877">
    <property type="entry name" value="AMINOALKYLPHOSPHONATE N-ACETYLTRANSFERASE-RELATED-RELATED"/>
    <property type="match status" value="1"/>
</dbReference>
<protein>
    <recommendedName>
        <fullName evidence="3">N-acetyltransferase domain-containing protein</fullName>
    </recommendedName>
</protein>
<feature type="domain" description="N-acetyltransferase" evidence="3">
    <location>
        <begin position="11"/>
        <end position="170"/>
    </location>
</feature>
<keyword evidence="1" id="KW-0808">Transferase</keyword>
<organism evidence="4 5">
    <name type="scientific">Rugosimonospora acidiphila</name>
    <dbReference type="NCBI Taxonomy" id="556531"/>
    <lineage>
        <taxon>Bacteria</taxon>
        <taxon>Bacillati</taxon>
        <taxon>Actinomycetota</taxon>
        <taxon>Actinomycetes</taxon>
        <taxon>Micromonosporales</taxon>
        <taxon>Micromonosporaceae</taxon>
        <taxon>Rugosimonospora</taxon>
    </lineage>
</organism>
<evidence type="ECO:0000256" key="2">
    <source>
        <dbReference type="ARBA" id="ARBA00023315"/>
    </source>
</evidence>
<dbReference type="SUPFAM" id="SSF55729">
    <property type="entry name" value="Acyl-CoA N-acyltransferases (Nat)"/>
    <property type="match status" value="1"/>
</dbReference>
<reference evidence="5" key="1">
    <citation type="journal article" date="2019" name="Int. J. Syst. Evol. Microbiol.">
        <title>The Global Catalogue of Microorganisms (GCM) 10K type strain sequencing project: providing services to taxonomists for standard genome sequencing and annotation.</title>
        <authorList>
            <consortium name="The Broad Institute Genomics Platform"/>
            <consortium name="The Broad Institute Genome Sequencing Center for Infectious Disease"/>
            <person name="Wu L."/>
            <person name="Ma J."/>
        </authorList>
    </citation>
    <scope>NUCLEOTIDE SEQUENCE [LARGE SCALE GENOMIC DNA]</scope>
    <source>
        <strain evidence="5">JCM 18304</strain>
    </source>
</reference>
<keyword evidence="2" id="KW-0012">Acyltransferase</keyword>